<keyword evidence="8" id="KW-0575">Peroxidase</keyword>
<dbReference type="GO" id="GO:0020037">
    <property type="term" value="F:heme binding"/>
    <property type="evidence" value="ECO:0007669"/>
    <property type="project" value="InterPro"/>
</dbReference>
<dbReference type="Pfam" id="PF03150">
    <property type="entry name" value="CCP_MauG"/>
    <property type="match status" value="1"/>
</dbReference>
<proteinExistence type="predicted"/>
<comment type="caution">
    <text evidence="8">The sequence shown here is derived from an EMBL/GenBank/DDBJ whole genome shotgun (WGS) entry which is preliminary data.</text>
</comment>
<dbReference type="SUPFAM" id="SSF46626">
    <property type="entry name" value="Cytochrome c"/>
    <property type="match status" value="2"/>
</dbReference>
<dbReference type="InterPro" id="IPR009056">
    <property type="entry name" value="Cyt_c-like_dom"/>
</dbReference>
<keyword evidence="4" id="KW-0560">Oxidoreductase</keyword>
<evidence type="ECO:0000259" key="7">
    <source>
        <dbReference type="PROSITE" id="PS51007"/>
    </source>
</evidence>
<keyword evidence="2 6" id="KW-0349">Heme</keyword>
<dbReference type="GO" id="GO:0009055">
    <property type="term" value="F:electron transfer activity"/>
    <property type="evidence" value="ECO:0007669"/>
    <property type="project" value="InterPro"/>
</dbReference>
<reference evidence="8 9" key="1">
    <citation type="submission" date="2019-08" db="EMBL/GenBank/DDBJ databases">
        <title>Genome of Luteibaculum oceani JCM 18817.</title>
        <authorList>
            <person name="Bowman J.P."/>
        </authorList>
    </citation>
    <scope>NUCLEOTIDE SEQUENCE [LARGE SCALE GENOMIC DNA]</scope>
    <source>
        <strain evidence="8 9">JCM 18817</strain>
    </source>
</reference>
<dbReference type="EMBL" id="VORB01000006">
    <property type="protein sequence ID" value="TXC78610.1"/>
    <property type="molecule type" value="Genomic_DNA"/>
</dbReference>
<accession>A0A5C6V146</accession>
<gene>
    <name evidence="8" type="ORF">FRX97_07795</name>
</gene>
<evidence type="ECO:0000313" key="9">
    <source>
        <dbReference type="Proteomes" id="UP000321168"/>
    </source>
</evidence>
<dbReference type="GO" id="GO:0030313">
    <property type="term" value="C:cell envelope"/>
    <property type="evidence" value="ECO:0007669"/>
    <property type="project" value="UniProtKB-SubCell"/>
</dbReference>
<name>A0A5C6V146_9FLAO</name>
<keyword evidence="5 6" id="KW-0408">Iron</keyword>
<dbReference type="PROSITE" id="PS51257">
    <property type="entry name" value="PROKAR_LIPOPROTEIN"/>
    <property type="match status" value="1"/>
</dbReference>
<dbReference type="PANTHER" id="PTHR30600">
    <property type="entry name" value="CYTOCHROME C PEROXIDASE-RELATED"/>
    <property type="match status" value="1"/>
</dbReference>
<dbReference type="Proteomes" id="UP000321168">
    <property type="component" value="Unassembled WGS sequence"/>
</dbReference>
<protein>
    <submittedName>
        <fullName evidence="8">Cytochrome-c peroxidase</fullName>
    </submittedName>
</protein>
<dbReference type="InterPro" id="IPR004852">
    <property type="entry name" value="Di-haem_cyt_c_peroxidsae"/>
</dbReference>
<keyword evidence="9" id="KW-1185">Reference proteome</keyword>
<evidence type="ECO:0000256" key="4">
    <source>
        <dbReference type="ARBA" id="ARBA00023002"/>
    </source>
</evidence>
<evidence type="ECO:0000313" key="8">
    <source>
        <dbReference type="EMBL" id="TXC78610.1"/>
    </source>
</evidence>
<organism evidence="8 9">
    <name type="scientific">Luteibaculum oceani</name>
    <dbReference type="NCBI Taxonomy" id="1294296"/>
    <lineage>
        <taxon>Bacteria</taxon>
        <taxon>Pseudomonadati</taxon>
        <taxon>Bacteroidota</taxon>
        <taxon>Flavobacteriia</taxon>
        <taxon>Flavobacteriales</taxon>
        <taxon>Luteibaculaceae</taxon>
        <taxon>Luteibaculum</taxon>
    </lineage>
</organism>
<dbReference type="AlphaFoldDB" id="A0A5C6V146"/>
<evidence type="ECO:0000256" key="3">
    <source>
        <dbReference type="ARBA" id="ARBA00022723"/>
    </source>
</evidence>
<comment type="subcellular location">
    <subcellularLocation>
        <location evidence="1">Cell envelope</location>
    </subcellularLocation>
</comment>
<feature type="domain" description="Cytochrome c" evidence="7">
    <location>
        <begin position="276"/>
        <end position="413"/>
    </location>
</feature>
<keyword evidence="3 6" id="KW-0479">Metal-binding</keyword>
<dbReference type="Gene3D" id="1.10.760.10">
    <property type="entry name" value="Cytochrome c-like domain"/>
    <property type="match status" value="2"/>
</dbReference>
<dbReference type="RefSeq" id="WP_147014637.1">
    <property type="nucleotide sequence ID" value="NZ_VORB01000006.1"/>
</dbReference>
<dbReference type="InterPro" id="IPR051395">
    <property type="entry name" value="Cytochrome_c_Peroxidase/MauG"/>
</dbReference>
<dbReference type="InterPro" id="IPR036909">
    <property type="entry name" value="Cyt_c-like_dom_sf"/>
</dbReference>
<dbReference type="PROSITE" id="PS51007">
    <property type="entry name" value="CYTC"/>
    <property type="match status" value="1"/>
</dbReference>
<evidence type="ECO:0000256" key="1">
    <source>
        <dbReference type="ARBA" id="ARBA00004196"/>
    </source>
</evidence>
<dbReference type="GO" id="GO:0004130">
    <property type="term" value="F:cytochrome-c peroxidase activity"/>
    <property type="evidence" value="ECO:0007669"/>
    <property type="project" value="TreeGrafter"/>
</dbReference>
<sequence length="447" mass="49040">MKKLIYIGTIGAFLFTACSKEVNDNTPSGTDQRLAVLLSEQSPNKSKDYFILPDDGDLASIPQDPKNPLSHAKVELGKFLFHETAIGVKPKFDASRQTFSCASCHHVAAGFQAGRKQGIGDGGIGFGLIGEARRKDPNCPENDVDVQPIRSPSALNSAFQELQLWNGQFGGVGENQNYRNQWTAGTPKEVNNKELHGLETQAIAGLTVHRLDANNQLFETTDYKNLFIQAYGNLNTSELYSLENMGKAIAAYERTLLANQAPFQQWLRGNFSAMTERQKSGAILFFGKANCSSCHTGPALNSMEFYALGMNDFRDSEVLKTVDEATKNGRGGFTGNPNDNYKFKVPQLYNLTESPFYGHGGSFRSVESVIRYKNKGIKENPGVPDSQLAETFKPLGLTEEEIVALTDFIENGLKDPNLERLVPSTLPSGNCFPVADPESRNDLGCNL</sequence>
<dbReference type="GO" id="GO:0046872">
    <property type="term" value="F:metal ion binding"/>
    <property type="evidence" value="ECO:0007669"/>
    <property type="project" value="UniProtKB-KW"/>
</dbReference>
<dbReference type="OrthoDB" id="9805202at2"/>
<evidence type="ECO:0000256" key="2">
    <source>
        <dbReference type="ARBA" id="ARBA00022617"/>
    </source>
</evidence>
<evidence type="ECO:0000256" key="6">
    <source>
        <dbReference type="PROSITE-ProRule" id="PRU00433"/>
    </source>
</evidence>
<evidence type="ECO:0000256" key="5">
    <source>
        <dbReference type="ARBA" id="ARBA00023004"/>
    </source>
</evidence>